<dbReference type="Pfam" id="PF00650">
    <property type="entry name" value="CRAL_TRIO"/>
    <property type="match status" value="1"/>
</dbReference>
<evidence type="ECO:0000313" key="2">
    <source>
        <dbReference type="EMBL" id="KAK5626036.1"/>
    </source>
</evidence>
<reference evidence="2 3" key="1">
    <citation type="submission" date="2023-10" db="EMBL/GenBank/DDBJ databases">
        <title>Draft genome sequence of Xylaria bambusicola isolate GMP-LS, the root and basal stem rot pathogen of sugarcane in Indonesia.</title>
        <authorList>
            <person name="Selvaraj P."/>
            <person name="Muralishankar V."/>
            <person name="Muruganantham S."/>
            <person name="Sp S."/>
            <person name="Haryani S."/>
            <person name="Lau K.J.X."/>
            <person name="Naqvi N.I."/>
        </authorList>
    </citation>
    <scope>NUCLEOTIDE SEQUENCE [LARGE SCALE GENOMIC DNA]</scope>
    <source>
        <strain evidence="2">GMP-LS</strain>
    </source>
</reference>
<dbReference type="Proteomes" id="UP001305414">
    <property type="component" value="Unassembled WGS sequence"/>
</dbReference>
<feature type="domain" description="CRAL-TRIO" evidence="1">
    <location>
        <begin position="1"/>
        <end position="114"/>
    </location>
</feature>
<organism evidence="2 3">
    <name type="scientific">Xylaria bambusicola</name>
    <dbReference type="NCBI Taxonomy" id="326684"/>
    <lineage>
        <taxon>Eukaryota</taxon>
        <taxon>Fungi</taxon>
        <taxon>Dikarya</taxon>
        <taxon>Ascomycota</taxon>
        <taxon>Pezizomycotina</taxon>
        <taxon>Sordariomycetes</taxon>
        <taxon>Xylariomycetidae</taxon>
        <taxon>Xylariales</taxon>
        <taxon>Xylariaceae</taxon>
        <taxon>Xylaria</taxon>
    </lineage>
</organism>
<dbReference type="PROSITE" id="PS50191">
    <property type="entry name" value="CRAL_TRIO"/>
    <property type="match status" value="1"/>
</dbReference>
<comment type="caution">
    <text evidence="2">The sequence shown here is derived from an EMBL/GenBank/DDBJ whole genome shotgun (WGS) entry which is preliminary data.</text>
</comment>
<dbReference type="InterPro" id="IPR051026">
    <property type="entry name" value="PI/PC_transfer"/>
</dbReference>
<dbReference type="PANTHER" id="PTHR45657">
    <property type="entry name" value="CRAL-TRIO DOMAIN-CONTAINING PROTEIN YKL091C-RELATED"/>
    <property type="match status" value="1"/>
</dbReference>
<dbReference type="Gene3D" id="3.40.525.10">
    <property type="entry name" value="CRAL-TRIO lipid binding domain"/>
    <property type="match status" value="1"/>
</dbReference>
<dbReference type="InterPro" id="IPR036865">
    <property type="entry name" value="CRAL-TRIO_dom_sf"/>
</dbReference>
<dbReference type="CDD" id="cd00170">
    <property type="entry name" value="SEC14"/>
    <property type="match status" value="1"/>
</dbReference>
<name>A0AAN7UJ33_9PEZI</name>
<gene>
    <name evidence="2" type="ORF">RRF57_001752</name>
</gene>
<evidence type="ECO:0000259" key="1">
    <source>
        <dbReference type="PROSITE" id="PS50191"/>
    </source>
</evidence>
<sequence length="223" mass="24342">MTDRPEPEKPVSGAVYLADITNVSLKQAWDLRGYAQSTSSLLATCYPEVVDRIYVLNAPPVFPKIWAFLKGWFDPRTADKLVIVPPADVLPTLLEVIDIECIPERYGGKSRDEHGLVPLVSGLKELLGVDELPDGPIKWTMHEGKRTAVAVGVRGGEVRKDVIGPKNGVETTVTDTNAIAKNGTETNDIEKNGIENKEIEKNDVEKIGIETDIVKTGVIEVTA</sequence>
<evidence type="ECO:0000313" key="3">
    <source>
        <dbReference type="Proteomes" id="UP001305414"/>
    </source>
</evidence>
<dbReference type="InterPro" id="IPR001251">
    <property type="entry name" value="CRAL-TRIO_dom"/>
</dbReference>
<dbReference type="PANTHER" id="PTHR45657:SF20">
    <property type="entry name" value="CRAL_TRIO DOMAIN PROTEIN (AFU_ORTHOLOGUE AFUA_5G00680)"/>
    <property type="match status" value="1"/>
</dbReference>
<proteinExistence type="predicted"/>
<dbReference type="AlphaFoldDB" id="A0AAN7UJ33"/>
<dbReference type="SUPFAM" id="SSF52087">
    <property type="entry name" value="CRAL/TRIO domain"/>
    <property type="match status" value="1"/>
</dbReference>
<keyword evidence="3" id="KW-1185">Reference proteome</keyword>
<protein>
    <recommendedName>
        <fullName evidence="1">CRAL-TRIO domain-containing protein</fullName>
    </recommendedName>
</protein>
<dbReference type="EMBL" id="JAWHQM010000003">
    <property type="protein sequence ID" value="KAK5626036.1"/>
    <property type="molecule type" value="Genomic_DNA"/>
</dbReference>
<accession>A0AAN7UJ33</accession>